<evidence type="ECO:0000313" key="7">
    <source>
        <dbReference type="EMBL" id="PIR87418.1"/>
    </source>
</evidence>
<feature type="transmembrane region" description="Helical" evidence="6">
    <location>
        <begin position="54"/>
        <end position="77"/>
    </location>
</feature>
<dbReference type="PANTHER" id="PTHR30250:SF11">
    <property type="entry name" value="O-ANTIGEN TRANSPORTER-RELATED"/>
    <property type="match status" value="1"/>
</dbReference>
<evidence type="ECO:0000256" key="6">
    <source>
        <dbReference type="SAM" id="Phobius"/>
    </source>
</evidence>
<comment type="caution">
    <text evidence="7">The sequence shown here is derived from an EMBL/GenBank/DDBJ whole genome shotgun (WGS) entry which is preliminary data.</text>
</comment>
<evidence type="ECO:0000313" key="8">
    <source>
        <dbReference type="Proteomes" id="UP000229526"/>
    </source>
</evidence>
<evidence type="ECO:0000256" key="4">
    <source>
        <dbReference type="ARBA" id="ARBA00022989"/>
    </source>
</evidence>
<dbReference type="AlphaFoldDB" id="A0A2H0UM07"/>
<keyword evidence="2" id="KW-1003">Cell membrane</keyword>
<feature type="transmembrane region" description="Helical" evidence="6">
    <location>
        <begin position="276"/>
        <end position="295"/>
    </location>
</feature>
<keyword evidence="3 6" id="KW-0812">Transmembrane</keyword>
<organism evidence="7 8">
    <name type="scientific">Candidatus Harrisonbacteria bacterium CG10_big_fil_rev_8_21_14_0_10_49_15</name>
    <dbReference type="NCBI Taxonomy" id="1974587"/>
    <lineage>
        <taxon>Bacteria</taxon>
        <taxon>Candidatus Harrisoniibacteriota</taxon>
    </lineage>
</organism>
<evidence type="ECO:0000256" key="1">
    <source>
        <dbReference type="ARBA" id="ARBA00004651"/>
    </source>
</evidence>
<gene>
    <name evidence="7" type="ORF">COU11_00625</name>
</gene>
<feature type="transmembrane region" description="Helical" evidence="6">
    <location>
        <begin position="230"/>
        <end position="256"/>
    </location>
</feature>
<feature type="transmembrane region" description="Helical" evidence="6">
    <location>
        <begin position="27"/>
        <end position="48"/>
    </location>
</feature>
<keyword evidence="4 6" id="KW-1133">Transmembrane helix</keyword>
<dbReference type="EMBL" id="PFBD01000003">
    <property type="protein sequence ID" value="PIR87418.1"/>
    <property type="molecule type" value="Genomic_DNA"/>
</dbReference>
<name>A0A2H0UM07_9BACT</name>
<feature type="transmembrane region" description="Helical" evidence="6">
    <location>
        <begin position="432"/>
        <end position="450"/>
    </location>
</feature>
<feature type="transmembrane region" description="Helical" evidence="6">
    <location>
        <begin position="97"/>
        <end position="119"/>
    </location>
</feature>
<proteinExistence type="predicted"/>
<reference evidence="8" key="1">
    <citation type="submission" date="2017-09" db="EMBL/GenBank/DDBJ databases">
        <title>Depth-based differentiation of microbial function through sediment-hosted aquifers and enrichment of novel symbionts in the deep terrestrial subsurface.</title>
        <authorList>
            <person name="Probst A.J."/>
            <person name="Ladd B."/>
            <person name="Jarett J.K."/>
            <person name="Geller-Mcgrath D.E."/>
            <person name="Sieber C.M.K."/>
            <person name="Emerson J.B."/>
            <person name="Anantharaman K."/>
            <person name="Thomas B.C."/>
            <person name="Malmstrom R."/>
            <person name="Stieglmeier M."/>
            <person name="Klingl A."/>
            <person name="Woyke T."/>
            <person name="Ryan C.M."/>
            <person name="Banfield J.F."/>
        </authorList>
    </citation>
    <scope>NUCLEOTIDE SEQUENCE [LARGE SCALE GENOMIC DNA]</scope>
</reference>
<dbReference type="InterPro" id="IPR050833">
    <property type="entry name" value="Poly_Biosynth_Transport"/>
</dbReference>
<evidence type="ECO:0000256" key="5">
    <source>
        <dbReference type="ARBA" id="ARBA00023136"/>
    </source>
</evidence>
<accession>A0A2H0UM07</accession>
<feature type="transmembrane region" description="Helical" evidence="6">
    <location>
        <begin position="456"/>
        <end position="475"/>
    </location>
</feature>
<dbReference type="InterPro" id="IPR002797">
    <property type="entry name" value="Polysacc_synth"/>
</dbReference>
<dbReference type="GO" id="GO:0005886">
    <property type="term" value="C:plasma membrane"/>
    <property type="evidence" value="ECO:0007669"/>
    <property type="project" value="UniProtKB-SubCell"/>
</dbReference>
<evidence type="ECO:0000256" key="3">
    <source>
        <dbReference type="ARBA" id="ARBA00022692"/>
    </source>
</evidence>
<keyword evidence="5 6" id="KW-0472">Membrane</keyword>
<protein>
    <submittedName>
        <fullName evidence="7">Uncharacterized protein</fullName>
    </submittedName>
</protein>
<feature type="transmembrane region" description="Helical" evidence="6">
    <location>
        <begin position="375"/>
        <end position="392"/>
    </location>
</feature>
<sequence length="491" mass="53418">MGKLLTRASDFLFKNQTLRQTAAKNTIWLGISNVGGRLLKAAIIIYAARLLGAAGLGVFSYAVTLAGFLSILIDMGVNQILTKSIAASNDQKERIQFISTAFFMKIGLLAVGTALIILVGPHLTSLEEAQALMPIVAIIFIFDALREFGFAFIKAIEKMEYEAGLYIFTNLAVVTFGFFFLFLSPTPRALALSYAIGTGLGATATFFTLRHHFRQLFTGFTKKLIKPILTLAWPFAISGLLGGLMLNTDILMLGWYTSAEDVGLYSAAQRIIQILYILPAILAASILPIFARLAAGDKEKFRRVFERVASIILLAAIPIAVGGAILNKEIITLIFGFPFLAAAIPFALLSLTILADYPSVILSNAIFSYNKHRKLVVFAAIGGFGNVVLNFLLIPRYGIIGCAIATLITQIISNAYLWGQMKKINPFSVHKGLIRMTGATLIMSLVVYILNTAGLPLIGTVIIGIITYFSTLTILREPILKEIRSVFRSSA</sequence>
<evidence type="ECO:0000256" key="2">
    <source>
        <dbReference type="ARBA" id="ARBA00022475"/>
    </source>
</evidence>
<feature type="transmembrane region" description="Helical" evidence="6">
    <location>
        <begin position="131"/>
        <end position="153"/>
    </location>
</feature>
<dbReference type="Proteomes" id="UP000229526">
    <property type="component" value="Unassembled WGS sequence"/>
</dbReference>
<dbReference type="CDD" id="cd13128">
    <property type="entry name" value="MATE_Wzx_like"/>
    <property type="match status" value="1"/>
</dbReference>
<feature type="transmembrane region" description="Helical" evidence="6">
    <location>
        <begin position="398"/>
        <end position="420"/>
    </location>
</feature>
<dbReference type="Pfam" id="PF01943">
    <property type="entry name" value="Polysacc_synt"/>
    <property type="match status" value="1"/>
</dbReference>
<feature type="transmembrane region" description="Helical" evidence="6">
    <location>
        <begin position="307"/>
        <end position="326"/>
    </location>
</feature>
<feature type="transmembrane region" description="Helical" evidence="6">
    <location>
        <begin position="332"/>
        <end position="354"/>
    </location>
</feature>
<comment type="subcellular location">
    <subcellularLocation>
        <location evidence="1">Cell membrane</location>
        <topology evidence="1">Multi-pass membrane protein</topology>
    </subcellularLocation>
</comment>
<feature type="transmembrane region" description="Helical" evidence="6">
    <location>
        <begin position="165"/>
        <end position="183"/>
    </location>
</feature>
<dbReference type="PANTHER" id="PTHR30250">
    <property type="entry name" value="PST FAMILY PREDICTED COLANIC ACID TRANSPORTER"/>
    <property type="match status" value="1"/>
</dbReference>
<feature type="transmembrane region" description="Helical" evidence="6">
    <location>
        <begin position="189"/>
        <end position="209"/>
    </location>
</feature>